<dbReference type="NCBIfam" id="TIGR02474">
    <property type="entry name" value="pec_lyase"/>
    <property type="match status" value="1"/>
</dbReference>
<accession>A0A255Z0Q6</accession>
<dbReference type="GO" id="GO:0016829">
    <property type="term" value="F:lyase activity"/>
    <property type="evidence" value="ECO:0007669"/>
    <property type="project" value="UniProtKB-KW"/>
</dbReference>
<dbReference type="EMBL" id="NOXU01000028">
    <property type="protein sequence ID" value="OYQ34495.1"/>
    <property type="molecule type" value="Genomic_DNA"/>
</dbReference>
<protein>
    <submittedName>
        <fullName evidence="2">Pectate lyase</fullName>
    </submittedName>
</protein>
<reference evidence="2 3" key="1">
    <citation type="submission" date="2017-07" db="EMBL/GenBank/DDBJ databases">
        <title>Niveispirillum cyanobacteriorum sp. nov., isolated from cyanobacterial aggregates in a eutrophic lake.</title>
        <authorList>
            <person name="Cai H."/>
        </authorList>
    </citation>
    <scope>NUCLEOTIDE SEQUENCE [LARGE SCALE GENOMIC DNA]</scope>
    <source>
        <strain evidence="3">TH1-14</strain>
    </source>
</reference>
<organism evidence="2 3">
    <name type="scientific">Niveispirillum lacus</name>
    <dbReference type="NCBI Taxonomy" id="1981099"/>
    <lineage>
        <taxon>Bacteria</taxon>
        <taxon>Pseudomonadati</taxon>
        <taxon>Pseudomonadota</taxon>
        <taxon>Alphaproteobacteria</taxon>
        <taxon>Rhodospirillales</taxon>
        <taxon>Azospirillaceae</taxon>
        <taxon>Niveispirillum</taxon>
    </lineage>
</organism>
<dbReference type="InterPro" id="IPR012669">
    <property type="entry name" value="Pectate_lyase"/>
</dbReference>
<dbReference type="Gene3D" id="1.50.10.20">
    <property type="match status" value="1"/>
</dbReference>
<dbReference type="AlphaFoldDB" id="A0A255Z0Q6"/>
<feature type="signal peptide" evidence="1">
    <location>
        <begin position="1"/>
        <end position="17"/>
    </location>
</feature>
<evidence type="ECO:0000313" key="3">
    <source>
        <dbReference type="Proteomes" id="UP000216998"/>
    </source>
</evidence>
<comment type="caution">
    <text evidence="2">The sequence shown here is derived from an EMBL/GenBank/DDBJ whole genome shotgun (WGS) entry which is preliminary data.</text>
</comment>
<dbReference type="Proteomes" id="UP000216998">
    <property type="component" value="Unassembled WGS sequence"/>
</dbReference>
<dbReference type="RefSeq" id="WP_094456345.1">
    <property type="nucleotide sequence ID" value="NZ_NOXU01000028.1"/>
</dbReference>
<feature type="chain" id="PRO_5012287625" evidence="1">
    <location>
        <begin position="18"/>
        <end position="415"/>
    </location>
</feature>
<sequence length="415" mass="44960">MKRLALLALLLTTTAHGATIGTMVPAEPLTVERIASSAPIERAAWQDYLARSASLLVKDKASLAAELPSGHPIPAPAAGGNGPKSMPLDKPATWYGGAEARHIADVIVSFQTPAGGWGKNQPRDGAIRQPGQHYVAGEHGKDGQRPWNYVGTIDNDATVTEIRFLSRVVSQLPAADAGSYRASLLKGVDYLLSAQMPNGGWPQVWPLQGGYHDAITYNDDAFVHVAQLLLEVAAGKEGFATVPASTRERAVNAVVNAITCILTTQVVKDGERLGWGQQHDALTLRPVGARNFEPASLSSAESARILQFLMGLQTPTEEVKAAIRGGVAWLRDSVIKDRSWEKTEQGSVLKVSPGAKPLWARFYALDTNQPIFGDRDRTIHDDVAALSEERRNGYSWYNTAPQKTLEIYERWEAAN</sequence>
<dbReference type="SUPFAM" id="SSF81853">
    <property type="entry name" value="Family 10 polysaccharide lyase"/>
    <property type="match status" value="1"/>
</dbReference>
<keyword evidence="3" id="KW-1185">Reference proteome</keyword>
<keyword evidence="2" id="KW-0456">Lyase</keyword>
<gene>
    <name evidence="2" type="primary">pelA</name>
    <name evidence="2" type="ORF">CHU95_10740</name>
</gene>
<dbReference type="Pfam" id="PF09492">
    <property type="entry name" value="Pec_lyase"/>
    <property type="match status" value="1"/>
</dbReference>
<evidence type="ECO:0000256" key="1">
    <source>
        <dbReference type="SAM" id="SignalP"/>
    </source>
</evidence>
<name>A0A255Z0Q6_9PROT</name>
<keyword evidence="1" id="KW-0732">Signal</keyword>
<evidence type="ECO:0000313" key="2">
    <source>
        <dbReference type="EMBL" id="OYQ34495.1"/>
    </source>
</evidence>
<dbReference type="OrthoDB" id="9758578at2"/>
<proteinExistence type="predicted"/>